<evidence type="ECO:0000259" key="4">
    <source>
        <dbReference type="Pfam" id="PF00155"/>
    </source>
</evidence>
<feature type="region of interest" description="Disordered" evidence="2">
    <location>
        <begin position="60"/>
        <end position="82"/>
    </location>
</feature>
<dbReference type="EMBL" id="CACTIH010003989">
    <property type="protein sequence ID" value="CAA2988399.1"/>
    <property type="molecule type" value="Genomic_DNA"/>
</dbReference>
<dbReference type="InterPro" id="IPR050478">
    <property type="entry name" value="Ethylene_sulfur-biosynth"/>
</dbReference>
<dbReference type="Gramene" id="OE9A011988T1">
    <property type="protein sequence ID" value="OE9A011988C1"/>
    <property type="gene ID" value="OE9A011988"/>
</dbReference>
<dbReference type="InterPro" id="IPR015422">
    <property type="entry name" value="PyrdxlP-dep_Trfase_small"/>
</dbReference>
<sequence length="534" mass="58728">MKKTRNSTTTTTGGGRATTAMRVIVPLQGIVQGRGGLFLGSVIPCALFYFLQLYLKGRGGSKSDEPPAPTETESSLSETHLPEVSTLQRVHSRLLLSPRGSSGPAQVSSRANAIAKQADGPYFLGLKQAADDPYDEMNNPDGVIQLGLAENRLSLDVVQEWLADNTRESIICQDLSISGIAAYQSFDGLLELKVVVAGFMSQVIEKPMFFNPAQIVLTAGATPAIEILSFCLADPGNAFLAPSPYYPDLDRDVKSRTGVEIVPVPCRSSDNFSLSTTALDRAFNQAKKRGLKVRGIIISNPSTPVGILYNREMLYSLLDFANEKNIHIISNEVFAGSTHGSEEFVSMAEIINTEGEDFDRNRVHIVYGLSKDVSLPGFGIGVIYTFNKNVLSAAKELSRFSPVSAPTQHLLISMLSHTKFIQRFIKINRERVRRMYILFVGGLKQLGIECTKSYGGFYCWANMSSLIRSYSEKGELELWENLLNVAKVNATPGSSCHCVEPGWFQLCFSTLREKDIPVVIERIRRISETCISRS</sequence>
<reference evidence="5 6" key="1">
    <citation type="submission" date="2019-12" db="EMBL/GenBank/DDBJ databases">
        <authorList>
            <person name="Alioto T."/>
            <person name="Alioto T."/>
            <person name="Gomez Garrido J."/>
        </authorList>
    </citation>
    <scope>NUCLEOTIDE SEQUENCE [LARGE SCALE GENOMIC DNA]</scope>
</reference>
<protein>
    <submittedName>
        <fullName evidence="5">Probable aminotransferase ACS10 isoform X1</fullName>
    </submittedName>
</protein>
<evidence type="ECO:0000313" key="5">
    <source>
        <dbReference type="EMBL" id="CAA2988399.1"/>
    </source>
</evidence>
<name>A0A8S0SAY1_OLEEU</name>
<keyword evidence="5" id="KW-0808">Transferase</keyword>
<dbReference type="AlphaFoldDB" id="A0A8S0SAY1"/>
<dbReference type="Gene3D" id="3.40.640.10">
    <property type="entry name" value="Type I PLP-dependent aspartate aminotransferase-like (Major domain)"/>
    <property type="match status" value="1"/>
</dbReference>
<keyword evidence="3" id="KW-0472">Membrane</keyword>
<feature type="domain" description="Aminotransferase class I/classII large" evidence="4">
    <location>
        <begin position="144"/>
        <end position="523"/>
    </location>
</feature>
<keyword evidence="3" id="KW-0812">Transmembrane</keyword>
<dbReference type="PANTHER" id="PTHR43795:SF85">
    <property type="entry name" value="AMINOTRANSFERASE ACS10-RELATED"/>
    <property type="match status" value="1"/>
</dbReference>
<evidence type="ECO:0000256" key="2">
    <source>
        <dbReference type="SAM" id="MobiDB-lite"/>
    </source>
</evidence>
<dbReference type="PANTHER" id="PTHR43795">
    <property type="entry name" value="BIFUNCTIONAL ASPARTATE AMINOTRANSFERASE AND GLUTAMATE/ASPARTATE-PREPHENATE AMINOTRANSFERASE-RELATED"/>
    <property type="match status" value="1"/>
</dbReference>
<proteinExistence type="predicted"/>
<dbReference type="InterPro" id="IPR004839">
    <property type="entry name" value="Aminotransferase_I/II_large"/>
</dbReference>
<accession>A0A8S0SAY1</accession>
<keyword evidence="5" id="KW-0032">Aminotransferase</keyword>
<evidence type="ECO:0000256" key="3">
    <source>
        <dbReference type="SAM" id="Phobius"/>
    </source>
</evidence>
<dbReference type="GO" id="GO:0006520">
    <property type="term" value="P:amino acid metabolic process"/>
    <property type="evidence" value="ECO:0007669"/>
    <property type="project" value="TreeGrafter"/>
</dbReference>
<organism evidence="5 6">
    <name type="scientific">Olea europaea subsp. europaea</name>
    <dbReference type="NCBI Taxonomy" id="158383"/>
    <lineage>
        <taxon>Eukaryota</taxon>
        <taxon>Viridiplantae</taxon>
        <taxon>Streptophyta</taxon>
        <taxon>Embryophyta</taxon>
        <taxon>Tracheophyta</taxon>
        <taxon>Spermatophyta</taxon>
        <taxon>Magnoliopsida</taxon>
        <taxon>eudicotyledons</taxon>
        <taxon>Gunneridae</taxon>
        <taxon>Pentapetalae</taxon>
        <taxon>asterids</taxon>
        <taxon>lamiids</taxon>
        <taxon>Lamiales</taxon>
        <taxon>Oleaceae</taxon>
        <taxon>Oleeae</taxon>
        <taxon>Olea</taxon>
    </lineage>
</organism>
<dbReference type="GO" id="GO:0008793">
    <property type="term" value="F:aromatic-amino-acid transaminase activity"/>
    <property type="evidence" value="ECO:0007669"/>
    <property type="project" value="TreeGrafter"/>
</dbReference>
<dbReference type="OrthoDB" id="691673at2759"/>
<comment type="caution">
    <text evidence="5">The sequence shown here is derived from an EMBL/GenBank/DDBJ whole genome shotgun (WGS) entry which is preliminary data.</text>
</comment>
<dbReference type="PRINTS" id="PR00753">
    <property type="entry name" value="ACCSYNTHASE"/>
</dbReference>
<dbReference type="SUPFAM" id="SSF53383">
    <property type="entry name" value="PLP-dependent transferases"/>
    <property type="match status" value="1"/>
</dbReference>
<keyword evidence="6" id="KW-1185">Reference proteome</keyword>
<dbReference type="CDD" id="cd00609">
    <property type="entry name" value="AAT_like"/>
    <property type="match status" value="1"/>
</dbReference>
<dbReference type="GO" id="GO:0030170">
    <property type="term" value="F:pyridoxal phosphate binding"/>
    <property type="evidence" value="ECO:0007669"/>
    <property type="project" value="InterPro"/>
</dbReference>
<evidence type="ECO:0000313" key="6">
    <source>
        <dbReference type="Proteomes" id="UP000594638"/>
    </source>
</evidence>
<dbReference type="Proteomes" id="UP000594638">
    <property type="component" value="Unassembled WGS sequence"/>
</dbReference>
<dbReference type="Pfam" id="PF00155">
    <property type="entry name" value="Aminotran_1_2"/>
    <property type="match status" value="1"/>
</dbReference>
<gene>
    <name evidence="5" type="ORF">OLEA9_A011988</name>
</gene>
<dbReference type="GO" id="GO:0004069">
    <property type="term" value="F:L-aspartate:2-oxoglutarate aminotransferase activity"/>
    <property type="evidence" value="ECO:0007669"/>
    <property type="project" value="TreeGrafter"/>
</dbReference>
<evidence type="ECO:0000256" key="1">
    <source>
        <dbReference type="ARBA" id="ARBA00022898"/>
    </source>
</evidence>
<keyword evidence="1" id="KW-0663">Pyridoxal phosphate</keyword>
<dbReference type="InterPro" id="IPR015421">
    <property type="entry name" value="PyrdxlP-dep_Trfase_major"/>
</dbReference>
<dbReference type="Gene3D" id="3.90.1150.10">
    <property type="entry name" value="Aspartate Aminotransferase, domain 1"/>
    <property type="match status" value="1"/>
</dbReference>
<dbReference type="InterPro" id="IPR015424">
    <property type="entry name" value="PyrdxlP-dep_Trfase"/>
</dbReference>
<feature type="transmembrane region" description="Helical" evidence="3">
    <location>
        <begin position="36"/>
        <end position="55"/>
    </location>
</feature>
<keyword evidence="3" id="KW-1133">Transmembrane helix</keyword>